<protein>
    <submittedName>
        <fullName evidence="2">Uncharacterized protein</fullName>
    </submittedName>
</protein>
<dbReference type="Proteomes" id="UP001180453">
    <property type="component" value="Unassembled WGS sequence"/>
</dbReference>
<organism evidence="2 3">
    <name type="scientific">Roseateles saccharophilus</name>
    <name type="common">Pseudomonas saccharophila</name>
    <dbReference type="NCBI Taxonomy" id="304"/>
    <lineage>
        <taxon>Bacteria</taxon>
        <taxon>Pseudomonadati</taxon>
        <taxon>Pseudomonadota</taxon>
        <taxon>Betaproteobacteria</taxon>
        <taxon>Burkholderiales</taxon>
        <taxon>Sphaerotilaceae</taxon>
        <taxon>Roseateles</taxon>
    </lineage>
</organism>
<feature type="region of interest" description="Disordered" evidence="1">
    <location>
        <begin position="48"/>
        <end position="67"/>
    </location>
</feature>
<name>A0ABU1YVZ4_ROSSA</name>
<evidence type="ECO:0000313" key="2">
    <source>
        <dbReference type="EMBL" id="MDR7273039.1"/>
    </source>
</evidence>
<reference evidence="2 3" key="1">
    <citation type="submission" date="2023-07" db="EMBL/GenBank/DDBJ databases">
        <title>Sorghum-associated microbial communities from plants grown in Nebraska, USA.</title>
        <authorList>
            <person name="Schachtman D."/>
        </authorList>
    </citation>
    <scope>NUCLEOTIDE SEQUENCE [LARGE SCALE GENOMIC DNA]</scope>
    <source>
        <strain evidence="2 3">BE314</strain>
    </source>
</reference>
<dbReference type="EMBL" id="JAVDXU010000007">
    <property type="protein sequence ID" value="MDR7273039.1"/>
    <property type="molecule type" value="Genomic_DNA"/>
</dbReference>
<proteinExistence type="predicted"/>
<gene>
    <name evidence="2" type="ORF">J2X20_005724</name>
</gene>
<sequence>MTNTIHRSFTPLNAGCTPGSSGNTGQPRRPSDAALGCFDEHGVQPRVRRAAGSMSGARDKSDARAQRFASSRDAAGCFRAPLVASSQSSAVQGLFFGDFLLAPQKKVTRPPGRTPGNAASKRDSGRSI</sequence>
<feature type="region of interest" description="Disordered" evidence="1">
    <location>
        <begin position="1"/>
        <end position="41"/>
    </location>
</feature>
<feature type="region of interest" description="Disordered" evidence="1">
    <location>
        <begin position="103"/>
        <end position="128"/>
    </location>
</feature>
<evidence type="ECO:0000256" key="1">
    <source>
        <dbReference type="SAM" id="MobiDB-lite"/>
    </source>
</evidence>
<comment type="caution">
    <text evidence="2">The sequence shown here is derived from an EMBL/GenBank/DDBJ whole genome shotgun (WGS) entry which is preliminary data.</text>
</comment>
<evidence type="ECO:0000313" key="3">
    <source>
        <dbReference type="Proteomes" id="UP001180453"/>
    </source>
</evidence>
<feature type="compositionally biased region" description="Polar residues" evidence="1">
    <location>
        <begin position="1"/>
        <end position="11"/>
    </location>
</feature>
<keyword evidence="3" id="KW-1185">Reference proteome</keyword>
<accession>A0ABU1YVZ4</accession>
<dbReference type="RefSeq" id="WP_310272991.1">
    <property type="nucleotide sequence ID" value="NZ_JAVDXU010000007.1"/>
</dbReference>